<dbReference type="EMBL" id="CADCWE010000162">
    <property type="protein sequence ID" value="CAA9546310.1"/>
    <property type="molecule type" value="Genomic_DNA"/>
</dbReference>
<name>A0A6J4UCE5_9BACT</name>
<accession>A0A6J4UCE5</accession>
<reference evidence="2" key="1">
    <citation type="submission" date="2020-02" db="EMBL/GenBank/DDBJ databases">
        <authorList>
            <person name="Meier V. D."/>
        </authorList>
    </citation>
    <scope>NUCLEOTIDE SEQUENCE</scope>
    <source>
        <strain evidence="2">AVDCRST_MAG73</strain>
    </source>
</reference>
<evidence type="ECO:0000256" key="1">
    <source>
        <dbReference type="SAM" id="MobiDB-lite"/>
    </source>
</evidence>
<gene>
    <name evidence="2" type="ORF">AVDCRST_MAG73-2446</name>
</gene>
<evidence type="ECO:0000313" key="2">
    <source>
        <dbReference type="EMBL" id="CAA9546310.1"/>
    </source>
</evidence>
<feature type="region of interest" description="Disordered" evidence="1">
    <location>
        <begin position="17"/>
        <end position="67"/>
    </location>
</feature>
<feature type="non-terminal residue" evidence="2">
    <location>
        <position position="1"/>
    </location>
</feature>
<protein>
    <submittedName>
        <fullName evidence="2">Uncharacterized protein</fullName>
    </submittedName>
</protein>
<organism evidence="2">
    <name type="scientific">uncultured Thermomicrobiales bacterium</name>
    <dbReference type="NCBI Taxonomy" id="1645740"/>
    <lineage>
        <taxon>Bacteria</taxon>
        <taxon>Pseudomonadati</taxon>
        <taxon>Thermomicrobiota</taxon>
        <taxon>Thermomicrobia</taxon>
        <taxon>Thermomicrobiales</taxon>
        <taxon>environmental samples</taxon>
    </lineage>
</organism>
<sequence length="67" mass="6766">VKAGDMAVQIVPAWSASPNDRTRPRPALYSGATLRPVSTSAKTPRGPSDSLTVVGGGDPAVAGPPRV</sequence>
<dbReference type="AlphaFoldDB" id="A0A6J4UCE5"/>
<proteinExistence type="predicted"/>
<feature type="non-terminal residue" evidence="2">
    <location>
        <position position="67"/>
    </location>
</feature>